<evidence type="ECO:0000313" key="2">
    <source>
        <dbReference type="EMBL" id="MBA9026400.1"/>
    </source>
</evidence>
<dbReference type="PANTHER" id="PTHR43649:SF32">
    <property type="entry name" value="SUGAR BINDING SECRETED PROTEIN"/>
    <property type="match status" value="1"/>
</dbReference>
<comment type="caution">
    <text evidence="2">The sequence shown here is derived from an EMBL/GenBank/DDBJ whole genome shotgun (WGS) entry which is preliminary data.</text>
</comment>
<evidence type="ECO:0000256" key="1">
    <source>
        <dbReference type="SAM" id="SignalP"/>
    </source>
</evidence>
<dbReference type="PANTHER" id="PTHR43649">
    <property type="entry name" value="ARABINOSE-BINDING PROTEIN-RELATED"/>
    <property type="match status" value="1"/>
</dbReference>
<gene>
    <name evidence="2" type="ORF">HNP81_001685</name>
</gene>
<sequence length="428" mass="47317">MKKLLVLLMMSMLLLAACSSGASNSNESEEGSDSNQITIWAWDPKFNIKAIELAKEAYASVNPDLKINVIENGQRDIVQKLNTSLSSGTSKGLPNIVLIEDYRAKSFLEAYPDMFQPLTGSFKTEDFVPYKVEATSVNGENYGLPFDTGVTGLYVRTDYLAEAGFTIEDLQNIDWKEYIEIGKKVKEATGKRLLTLDPNELGFLRTMIQSAGKWYVKEDGTTPDLANNEAVKRSFEIYKELVDNDLMNFHSDWNQFLATFNGGEVATVSTGNWITPSIKAEASQSGKWAVVPHPSLPGMESVNASNLGGASWYVLNVPGKEKAVDFLTKTFGSNVDLYQKLVTDIGVIGTYIPATKGEAYKTGDEFFGGQAIISDFSKWAEEIPQVNYGMHTYAIEDILIVAMQNYLGGQDLDKVLKDAQQQAEMQIK</sequence>
<feature type="chain" id="PRO_5047365669" evidence="1">
    <location>
        <begin position="23"/>
        <end position="428"/>
    </location>
</feature>
<proteinExistence type="predicted"/>
<protein>
    <submittedName>
        <fullName evidence="2">Lactose/L-arabinose transport system substrate-binding protein</fullName>
    </submittedName>
</protein>
<name>A0ABR6CPA1_9BACI</name>
<dbReference type="InterPro" id="IPR006059">
    <property type="entry name" value="SBP"/>
</dbReference>
<dbReference type="Proteomes" id="UP000626697">
    <property type="component" value="Unassembled WGS sequence"/>
</dbReference>
<organism evidence="2 3">
    <name type="scientific">Peribacillus huizhouensis</name>
    <dbReference type="NCBI Taxonomy" id="1501239"/>
    <lineage>
        <taxon>Bacteria</taxon>
        <taxon>Bacillati</taxon>
        <taxon>Bacillota</taxon>
        <taxon>Bacilli</taxon>
        <taxon>Bacillales</taxon>
        <taxon>Bacillaceae</taxon>
        <taxon>Peribacillus</taxon>
    </lineage>
</organism>
<accession>A0ABR6CPA1</accession>
<dbReference type="InterPro" id="IPR050490">
    <property type="entry name" value="Bact_solute-bd_prot1"/>
</dbReference>
<evidence type="ECO:0000313" key="3">
    <source>
        <dbReference type="Proteomes" id="UP000626697"/>
    </source>
</evidence>
<feature type="signal peptide" evidence="1">
    <location>
        <begin position="1"/>
        <end position="22"/>
    </location>
</feature>
<dbReference type="RefSeq" id="WP_182502259.1">
    <property type="nucleotide sequence ID" value="NZ_JACJHX010000004.1"/>
</dbReference>
<dbReference type="EMBL" id="JACJHX010000004">
    <property type="protein sequence ID" value="MBA9026400.1"/>
    <property type="molecule type" value="Genomic_DNA"/>
</dbReference>
<dbReference type="SUPFAM" id="SSF53850">
    <property type="entry name" value="Periplasmic binding protein-like II"/>
    <property type="match status" value="1"/>
</dbReference>
<keyword evidence="3" id="KW-1185">Reference proteome</keyword>
<dbReference type="PROSITE" id="PS51257">
    <property type="entry name" value="PROKAR_LIPOPROTEIN"/>
    <property type="match status" value="1"/>
</dbReference>
<keyword evidence="1" id="KW-0732">Signal</keyword>
<dbReference type="Gene3D" id="3.40.190.10">
    <property type="entry name" value="Periplasmic binding protein-like II"/>
    <property type="match status" value="1"/>
</dbReference>
<reference evidence="2 3" key="1">
    <citation type="submission" date="2020-08" db="EMBL/GenBank/DDBJ databases">
        <title>Genomic Encyclopedia of Type Strains, Phase IV (KMG-IV): sequencing the most valuable type-strain genomes for metagenomic binning, comparative biology and taxonomic classification.</title>
        <authorList>
            <person name="Goeker M."/>
        </authorList>
    </citation>
    <scope>NUCLEOTIDE SEQUENCE [LARGE SCALE GENOMIC DNA]</scope>
    <source>
        <strain evidence="2 3">DSM 105481</strain>
    </source>
</reference>
<dbReference type="Pfam" id="PF13416">
    <property type="entry name" value="SBP_bac_8"/>
    <property type="match status" value="1"/>
</dbReference>